<dbReference type="InterPro" id="IPR003959">
    <property type="entry name" value="ATPase_AAA_core"/>
</dbReference>
<dbReference type="Gene3D" id="1.10.8.60">
    <property type="match status" value="1"/>
</dbReference>
<dbReference type="Pfam" id="PF00004">
    <property type="entry name" value="AAA"/>
    <property type="match status" value="1"/>
</dbReference>
<dbReference type="SUPFAM" id="SSF52540">
    <property type="entry name" value="P-loop containing nucleoside triphosphate hydrolases"/>
    <property type="match status" value="1"/>
</dbReference>
<dbReference type="EMBL" id="OC001368">
    <property type="protein sequence ID" value="CAD7259753.1"/>
    <property type="molecule type" value="Genomic_DNA"/>
</dbReference>
<dbReference type="InterPro" id="IPR000048">
    <property type="entry name" value="IQ_motif_EF-hand-BS"/>
</dbReference>
<dbReference type="PROSITE" id="PS50096">
    <property type="entry name" value="IQ"/>
    <property type="match status" value="1"/>
</dbReference>
<dbReference type="PANTHER" id="PTHR14690">
    <property type="entry name" value="IQ MOTIF CONTAINING WITH AAA DOMAIN 1"/>
    <property type="match status" value="1"/>
</dbReference>
<proteinExistence type="predicted"/>
<dbReference type="GO" id="GO:0005524">
    <property type="term" value="F:ATP binding"/>
    <property type="evidence" value="ECO:0007669"/>
    <property type="project" value="InterPro"/>
</dbReference>
<evidence type="ECO:0000313" key="3">
    <source>
        <dbReference type="EMBL" id="CAD7259753.1"/>
    </source>
</evidence>
<feature type="compositionally biased region" description="Polar residues" evidence="1">
    <location>
        <begin position="334"/>
        <end position="344"/>
    </location>
</feature>
<dbReference type="PANTHER" id="PTHR14690:SF0">
    <property type="entry name" value="IQ MOTIF CONTAINING WITH AAA DOMAIN 1"/>
    <property type="match status" value="1"/>
</dbReference>
<protein>
    <recommendedName>
        <fullName evidence="2">ATPase AAA-type core domain-containing protein</fullName>
    </recommendedName>
</protein>
<dbReference type="Pfam" id="PF00612">
    <property type="entry name" value="IQ"/>
    <property type="match status" value="1"/>
</dbReference>
<reference evidence="3" key="1">
    <citation type="submission" date="2020-11" db="EMBL/GenBank/DDBJ databases">
        <authorList>
            <person name="Tran Van P."/>
        </authorList>
    </citation>
    <scope>NUCLEOTIDE SEQUENCE</scope>
</reference>
<evidence type="ECO:0000259" key="2">
    <source>
        <dbReference type="Pfam" id="PF00004"/>
    </source>
</evidence>
<dbReference type="CDD" id="cd23767">
    <property type="entry name" value="IQCD"/>
    <property type="match status" value="1"/>
</dbReference>
<dbReference type="Gene3D" id="3.40.50.300">
    <property type="entry name" value="P-loop containing nucleotide triphosphate hydrolases"/>
    <property type="match status" value="1"/>
</dbReference>
<sequence length="810" mass="93272">MGEMSHKTYNKLWAEAQKIIDEASQYDTALHGEKPNKDKRQAQSQVSSLYVRYITVINKLDQCYDQIAHPQKRLTVRKLLDTCIGRTLELKHELVELDLSEFSYFDDVLLDMKLSPMEVEVTVPTYFIRERECELKSRKLAMDNILKKLGFYEEEIVEIEMTEDEAIRLIQVHERARQGRLRSQFMKEIRLMKEKGKTEPPEKRRSDGGSAALKIQKTWRGFNIRRKMKRRKLEEMLLIGMLQPSFMPVESRRRAEQVKELRRKMQVEYQEEYEHALVEVKSKLQHNKGGSMKEEITDEVRTWILDYQAQSGKFPEMPSEESGGSALFFTRQGTGSEISKSTTASSKGSKDKKDKGKKEKENGKKKSDEEEDPGFKMTPSNFLGDMLTANMEYEEVWRDREEESNPQQKADIEMIRAEKTAELETELRKVVDQMLRDELEILQAALDRDKGRKARKSSKKKGRSGKKSKKKKEKDLTPDRTLDSLFEELITNGIIKKYPEVSLSAFRGERSYASHELRKQEKDPLPSLGDIRQVIMEYCILPLGSKTIHQVAPLVKSIMLTGPHGSGKDMLVHAICTEVGAVLFDLSPANIVGKYPGKSGLIMLVHLVNKVARLLQPAVIYMDGAEKPFLKKVPKTDKTDPKRLKKDLPKIVKNIGPEDQIILIGLSHCPWDCDQKALAQTYNKFIYIPRPDYGSMSSLWKELLFQFSGVNRQFDTAAMTKLSDGYTVGVIFQVIKEVMTCKRILQLRVLPLTHAELINALCKHEPVYKEEEESFLQWFIKTPIGRRKARALEIEAELRANTGIVMKKKK</sequence>
<dbReference type="AlphaFoldDB" id="A0A7R9ATP7"/>
<gene>
    <name evidence="3" type="ORF">TSIB3V08_LOCUS3952</name>
</gene>
<dbReference type="InterPro" id="IPR052267">
    <property type="entry name" value="N-DRC_Component"/>
</dbReference>
<feature type="compositionally biased region" description="Basic residues" evidence="1">
    <location>
        <begin position="451"/>
        <end position="472"/>
    </location>
</feature>
<organism evidence="3">
    <name type="scientific">Timema shepardi</name>
    <name type="common">Walking stick</name>
    <dbReference type="NCBI Taxonomy" id="629360"/>
    <lineage>
        <taxon>Eukaryota</taxon>
        <taxon>Metazoa</taxon>
        <taxon>Ecdysozoa</taxon>
        <taxon>Arthropoda</taxon>
        <taxon>Hexapoda</taxon>
        <taxon>Insecta</taxon>
        <taxon>Pterygota</taxon>
        <taxon>Neoptera</taxon>
        <taxon>Polyneoptera</taxon>
        <taxon>Phasmatodea</taxon>
        <taxon>Timematodea</taxon>
        <taxon>Timematoidea</taxon>
        <taxon>Timematidae</taxon>
        <taxon>Timema</taxon>
    </lineage>
</organism>
<feature type="region of interest" description="Disordered" evidence="1">
    <location>
        <begin position="448"/>
        <end position="476"/>
    </location>
</feature>
<name>A0A7R9ATP7_TIMSH</name>
<accession>A0A7R9ATP7</accession>
<dbReference type="GO" id="GO:0016887">
    <property type="term" value="F:ATP hydrolysis activity"/>
    <property type="evidence" value="ECO:0007669"/>
    <property type="project" value="InterPro"/>
</dbReference>
<feature type="compositionally biased region" description="Basic and acidic residues" evidence="1">
    <location>
        <begin position="348"/>
        <end position="368"/>
    </location>
</feature>
<feature type="region of interest" description="Disordered" evidence="1">
    <location>
        <begin position="334"/>
        <end position="385"/>
    </location>
</feature>
<feature type="domain" description="ATPase AAA-type core" evidence="2">
    <location>
        <begin position="558"/>
        <end position="689"/>
    </location>
</feature>
<dbReference type="InterPro" id="IPR027417">
    <property type="entry name" value="P-loop_NTPase"/>
</dbReference>
<evidence type="ECO:0000256" key="1">
    <source>
        <dbReference type="SAM" id="MobiDB-lite"/>
    </source>
</evidence>